<keyword evidence="8" id="KW-1185">Reference proteome</keyword>
<evidence type="ECO:0000256" key="3">
    <source>
        <dbReference type="ARBA" id="ARBA00022112"/>
    </source>
</evidence>
<evidence type="ECO:0000256" key="1">
    <source>
        <dbReference type="ARBA" id="ARBA00006964"/>
    </source>
</evidence>
<comment type="caution">
    <text evidence="7">The sequence shown here is derived from an EMBL/GenBank/DDBJ whole genome shotgun (WGS) entry which is preliminary data.</text>
</comment>
<evidence type="ECO:0000256" key="6">
    <source>
        <dbReference type="SAM" id="MobiDB-lite"/>
    </source>
</evidence>
<keyword evidence="4 5" id="KW-0479">Metal-binding</keyword>
<feature type="compositionally biased region" description="Basic and acidic residues" evidence="6">
    <location>
        <begin position="280"/>
        <end position="292"/>
    </location>
</feature>
<gene>
    <name evidence="7" type="ORF">FHX37_1337</name>
</gene>
<reference evidence="7 8" key="1">
    <citation type="submission" date="2019-06" db="EMBL/GenBank/DDBJ databases">
        <title>Sequencing the genomes of 1000 actinobacteria strains.</title>
        <authorList>
            <person name="Klenk H.-P."/>
        </authorList>
    </citation>
    <scope>NUCLEOTIDE SEQUENCE [LARGE SCALE GENOMIC DNA]</scope>
    <source>
        <strain evidence="7 8">DSM 45015</strain>
    </source>
</reference>
<dbReference type="InterPro" id="IPR036069">
    <property type="entry name" value="DUF34/NIF3_sf"/>
</dbReference>
<name>A0A543NI49_9ACTN</name>
<feature type="binding site" evidence="5">
    <location>
        <position position="236"/>
    </location>
    <ligand>
        <name>a divalent metal cation</name>
        <dbReference type="ChEBI" id="CHEBI:60240"/>
        <label>1</label>
    </ligand>
</feature>
<feature type="binding site" evidence="5">
    <location>
        <position position="240"/>
    </location>
    <ligand>
        <name>a divalent metal cation</name>
        <dbReference type="ChEBI" id="CHEBI:60240"/>
        <label>1</label>
    </ligand>
</feature>
<feature type="binding site" evidence="5">
    <location>
        <position position="108"/>
    </location>
    <ligand>
        <name>a divalent metal cation</name>
        <dbReference type="ChEBI" id="CHEBI:60240"/>
        <label>1</label>
    </ligand>
</feature>
<evidence type="ECO:0000256" key="4">
    <source>
        <dbReference type="ARBA" id="ARBA00022723"/>
    </source>
</evidence>
<dbReference type="Pfam" id="PF01784">
    <property type="entry name" value="DUF34_NIF3"/>
    <property type="match status" value="1"/>
</dbReference>
<dbReference type="GO" id="GO:0005737">
    <property type="term" value="C:cytoplasm"/>
    <property type="evidence" value="ECO:0007669"/>
    <property type="project" value="TreeGrafter"/>
</dbReference>
<feature type="binding site" evidence="5">
    <location>
        <position position="69"/>
    </location>
    <ligand>
        <name>a divalent metal cation</name>
        <dbReference type="ChEBI" id="CHEBI:60240"/>
        <label>1</label>
    </ligand>
</feature>
<dbReference type="PANTHER" id="PTHR13799:SF14">
    <property type="entry name" value="GTP CYCLOHYDROLASE 1 TYPE 2 HOMOLOG"/>
    <property type="match status" value="1"/>
</dbReference>
<evidence type="ECO:0000313" key="8">
    <source>
        <dbReference type="Proteomes" id="UP000317422"/>
    </source>
</evidence>
<dbReference type="Gene3D" id="3.40.1390.30">
    <property type="entry name" value="NIF3 (NGG1p interacting factor 3)-like"/>
    <property type="match status" value="2"/>
</dbReference>
<comment type="subunit">
    <text evidence="2">Homohexamer.</text>
</comment>
<dbReference type="GO" id="GO:0046872">
    <property type="term" value="F:metal ion binding"/>
    <property type="evidence" value="ECO:0007669"/>
    <property type="project" value="UniProtKB-KW"/>
</dbReference>
<evidence type="ECO:0000313" key="7">
    <source>
        <dbReference type="EMBL" id="TQN31434.1"/>
    </source>
</evidence>
<dbReference type="Proteomes" id="UP000317422">
    <property type="component" value="Unassembled WGS sequence"/>
</dbReference>
<organism evidence="7 8">
    <name type="scientific">Haloactinospora alba</name>
    <dbReference type="NCBI Taxonomy" id="405555"/>
    <lineage>
        <taxon>Bacteria</taxon>
        <taxon>Bacillati</taxon>
        <taxon>Actinomycetota</taxon>
        <taxon>Actinomycetes</taxon>
        <taxon>Streptosporangiales</taxon>
        <taxon>Nocardiopsidaceae</taxon>
        <taxon>Haloactinospora</taxon>
    </lineage>
</organism>
<sequence>MTTAPLTLREVTGAFEAIYDPAWAASWDAVGLVCGDPEQPVSRILFAVDPVTSVVDEALAWNADLVITHHPLLLGGVNSVAATGPKGRVVHRLIRAGTALYTAHTNADTAFPGVSDALARKVGLTGELRPLAPDPDDPAGRRGIGRVGRLPATVSLREFAHQAANGLPEVAGGVRVAGDPDRMVDSVAVAGGAGDSLMETARTAGVDAYLTSDLRHHPASEFVEHPAAPALLDTAHWASEHPWLDDAASRLVDALRGERTNVDTRISTTPTDAWSQAVRTSRDHGRFPQEES</sequence>
<feature type="region of interest" description="Disordered" evidence="6">
    <location>
        <begin position="270"/>
        <end position="292"/>
    </location>
</feature>
<feature type="binding site" evidence="5">
    <location>
        <position position="70"/>
    </location>
    <ligand>
        <name>a divalent metal cation</name>
        <dbReference type="ChEBI" id="CHEBI:60240"/>
        <label>1</label>
    </ligand>
</feature>
<proteinExistence type="inferred from homology"/>
<evidence type="ECO:0000256" key="5">
    <source>
        <dbReference type="PIRSR" id="PIRSR602678-1"/>
    </source>
</evidence>
<dbReference type="EMBL" id="VFQC01000001">
    <property type="protein sequence ID" value="TQN31434.1"/>
    <property type="molecule type" value="Genomic_DNA"/>
</dbReference>
<evidence type="ECO:0000256" key="2">
    <source>
        <dbReference type="ARBA" id="ARBA00011643"/>
    </source>
</evidence>
<dbReference type="NCBIfam" id="TIGR00486">
    <property type="entry name" value="YbgI_SA1388"/>
    <property type="match status" value="1"/>
</dbReference>
<dbReference type="InterPro" id="IPR002678">
    <property type="entry name" value="DUF34/NIF3"/>
</dbReference>
<feature type="compositionally biased region" description="Polar residues" evidence="6">
    <location>
        <begin position="270"/>
        <end position="279"/>
    </location>
</feature>
<dbReference type="PANTHER" id="PTHR13799">
    <property type="entry name" value="NGG1 INTERACTING FACTOR 3"/>
    <property type="match status" value="1"/>
</dbReference>
<accession>A0A543NI49</accession>
<dbReference type="SUPFAM" id="SSF102705">
    <property type="entry name" value="NIF3 (NGG1p interacting factor 3)-like"/>
    <property type="match status" value="1"/>
</dbReference>
<comment type="similarity">
    <text evidence="1">Belongs to the GTP cyclohydrolase I type 2/NIF3 family.</text>
</comment>
<dbReference type="AlphaFoldDB" id="A0A543NI49"/>
<dbReference type="FunFam" id="3.40.1390.30:FF:000001">
    <property type="entry name" value="GTP cyclohydrolase 1 type 2"/>
    <property type="match status" value="1"/>
</dbReference>
<protein>
    <recommendedName>
        <fullName evidence="3">GTP cyclohydrolase 1 type 2 homolog</fullName>
    </recommendedName>
</protein>